<dbReference type="WBParaSite" id="ASIM_0000073301-mRNA-1">
    <property type="protein sequence ID" value="ASIM_0000073301-mRNA-1"/>
    <property type="gene ID" value="ASIM_0000073301"/>
</dbReference>
<feature type="region of interest" description="Disordered" evidence="1">
    <location>
        <begin position="1"/>
        <end position="22"/>
    </location>
</feature>
<evidence type="ECO:0000313" key="2">
    <source>
        <dbReference type="WBParaSite" id="ASIM_0000073301-mRNA-1"/>
    </source>
</evidence>
<evidence type="ECO:0000256" key="1">
    <source>
        <dbReference type="SAM" id="MobiDB-lite"/>
    </source>
</evidence>
<feature type="compositionally biased region" description="Polar residues" evidence="1">
    <location>
        <begin position="129"/>
        <end position="149"/>
    </location>
</feature>
<feature type="compositionally biased region" description="Polar residues" evidence="1">
    <location>
        <begin position="72"/>
        <end position="90"/>
    </location>
</feature>
<accession>A0A0M3IZQ0</accession>
<feature type="compositionally biased region" description="Low complexity" evidence="1">
    <location>
        <begin position="248"/>
        <end position="260"/>
    </location>
</feature>
<feature type="compositionally biased region" description="Polar residues" evidence="1">
    <location>
        <begin position="281"/>
        <end position="301"/>
    </location>
</feature>
<organism evidence="2">
    <name type="scientific">Anisakis simplex</name>
    <name type="common">Herring worm</name>
    <dbReference type="NCBI Taxonomy" id="6269"/>
    <lineage>
        <taxon>Eukaryota</taxon>
        <taxon>Metazoa</taxon>
        <taxon>Ecdysozoa</taxon>
        <taxon>Nematoda</taxon>
        <taxon>Chromadorea</taxon>
        <taxon>Rhabditida</taxon>
        <taxon>Spirurina</taxon>
        <taxon>Ascaridomorpha</taxon>
        <taxon>Ascaridoidea</taxon>
        <taxon>Anisakidae</taxon>
        <taxon>Anisakis</taxon>
        <taxon>Anisakis simplex complex</taxon>
    </lineage>
</organism>
<sequence length="309" mass="32309">LSAPTSNQIDLSAPIVDQTDPLGPTVNLAKRGTVTAYQIDRSTAAAANITNPIPQTITKAHSSSPTANITIKNASTVNQSYPDESTVSSDPSEHTSAHYHTSSPPPFSPPAAAAVPVTNRNYSEDDETSIPSPYPSTVNPPTVSQVESSAQSFSVTCPSASMVKQTDPSADTVNRTCFSTPPLNQLDLSVPAVNEIHVSAPTVNQDDTSKPAVNITLESVSAVKQTYPRASTISSDQSERILEHRRSSSPPSRSSIVVPVAGCIHTQGDEASPTPPMVNLSAVNQTDPSAPTVNMTHSSEPALSHALPS</sequence>
<feature type="region of interest" description="Disordered" evidence="1">
    <location>
        <begin position="72"/>
        <end position="149"/>
    </location>
</feature>
<dbReference type="AlphaFoldDB" id="A0A0M3IZQ0"/>
<feature type="compositionally biased region" description="Basic and acidic residues" evidence="1">
    <location>
        <begin position="237"/>
        <end position="246"/>
    </location>
</feature>
<protein>
    <submittedName>
        <fullName evidence="2">Histone-lysine N-methyltransferase</fullName>
    </submittedName>
</protein>
<name>A0A0M3IZQ0_ANISI</name>
<reference evidence="2" key="1">
    <citation type="submission" date="2017-02" db="UniProtKB">
        <authorList>
            <consortium name="WormBaseParasite"/>
        </authorList>
    </citation>
    <scope>IDENTIFICATION</scope>
</reference>
<proteinExistence type="predicted"/>
<feature type="compositionally biased region" description="Polar residues" evidence="1">
    <location>
        <begin position="1"/>
        <end position="10"/>
    </location>
</feature>
<feature type="region of interest" description="Disordered" evidence="1">
    <location>
        <begin position="229"/>
        <end position="309"/>
    </location>
</feature>